<dbReference type="Pfam" id="PF00111">
    <property type="entry name" value="Fer2"/>
    <property type="match status" value="1"/>
</dbReference>
<protein>
    <submittedName>
        <fullName evidence="2">Chlorosome envelope protein I</fullName>
    </submittedName>
</protein>
<dbReference type="STRING" id="340177.Cag_1172"/>
<dbReference type="InterPro" id="IPR001041">
    <property type="entry name" value="2Fe-2S_ferredoxin-type"/>
</dbReference>
<organism evidence="2">
    <name type="scientific">Chlorobium chlorochromatii (strain CaD3)</name>
    <dbReference type="NCBI Taxonomy" id="340177"/>
    <lineage>
        <taxon>Bacteria</taxon>
        <taxon>Pseudomonadati</taxon>
        <taxon>Chlorobiota</taxon>
        <taxon>Chlorobiia</taxon>
        <taxon>Chlorobiales</taxon>
        <taxon>Chlorobiaceae</taxon>
        <taxon>Chlorobium/Pelodictyon group</taxon>
        <taxon>Chlorobium</taxon>
    </lineage>
</organism>
<proteinExistence type="predicted"/>
<reference evidence="2" key="1">
    <citation type="submission" date="2005-08" db="EMBL/GenBank/DDBJ databases">
        <title>Complete sequence of Chlorobium chlorochromatii CaD3.</title>
        <authorList>
            <person name="Copeland A."/>
            <person name="Lucas S."/>
            <person name="Lapidus A."/>
            <person name="Barry K."/>
            <person name="Detter J.C."/>
            <person name="Glavina T."/>
            <person name="Hammon N."/>
            <person name="Israni S."/>
            <person name="Pitluck S."/>
            <person name="Bryant D."/>
            <person name="Schmutz J."/>
            <person name="Larimer F."/>
            <person name="Land M."/>
            <person name="Kyrpides N."/>
            <person name="Ivanova N."/>
            <person name="Richardson P."/>
        </authorList>
    </citation>
    <scope>NUCLEOTIDE SEQUENCE [LARGE SCALE GENOMIC DNA]</scope>
    <source>
        <strain evidence="2">CaD3</strain>
    </source>
</reference>
<keyword evidence="2" id="KW-0261">Viral envelope protein</keyword>
<dbReference type="AlphaFoldDB" id="Q3ARE1"/>
<dbReference type="GO" id="GO:0051536">
    <property type="term" value="F:iron-sulfur cluster binding"/>
    <property type="evidence" value="ECO:0007669"/>
    <property type="project" value="InterPro"/>
</dbReference>
<dbReference type="EMBL" id="CP000108">
    <property type="protein sequence ID" value="ABB28434.1"/>
    <property type="molecule type" value="Genomic_DNA"/>
</dbReference>
<dbReference type="InterPro" id="IPR012675">
    <property type="entry name" value="Beta-grasp_dom_sf"/>
</dbReference>
<dbReference type="KEGG" id="cch:Cag_1172"/>
<dbReference type="OrthoDB" id="9799640at2"/>
<gene>
    <name evidence="2" type="ordered locus">Cag_1172</name>
</gene>
<dbReference type="SUPFAM" id="SSF54292">
    <property type="entry name" value="2Fe-2S ferredoxin-like"/>
    <property type="match status" value="1"/>
</dbReference>
<dbReference type="CDD" id="cd00207">
    <property type="entry name" value="fer2"/>
    <property type="match status" value="1"/>
</dbReference>
<evidence type="ECO:0000313" key="2">
    <source>
        <dbReference type="EMBL" id="ABB28434.1"/>
    </source>
</evidence>
<dbReference type="eggNOG" id="COG0633">
    <property type="taxonomic scope" value="Bacteria"/>
</dbReference>
<dbReference type="Gene3D" id="3.10.20.30">
    <property type="match status" value="1"/>
</dbReference>
<dbReference type="PROSITE" id="PS51085">
    <property type="entry name" value="2FE2S_FER_2"/>
    <property type="match status" value="1"/>
</dbReference>
<feature type="domain" description="2Fe-2S ferredoxin-type" evidence="1">
    <location>
        <begin position="1"/>
        <end position="93"/>
    </location>
</feature>
<dbReference type="InterPro" id="IPR036010">
    <property type="entry name" value="2Fe-2S_ferredoxin-like_sf"/>
</dbReference>
<name>Q3ARE1_CHLCH</name>
<dbReference type="HOGENOM" id="CLU_1783428_0_0_10"/>
<accession>Q3ARE1</accession>
<keyword evidence="2" id="KW-0946">Virion</keyword>
<evidence type="ECO:0000259" key="1">
    <source>
        <dbReference type="PROSITE" id="PS51085"/>
    </source>
</evidence>
<sequence length="145" mass="15611">MNLIVNDIACTATVGQTLGSAAWKNHSHVGAVCGGRGVCQTCYVTVLEGSEALSPLSEVEQAFLSPRQQQAGGRLACQTRIERDGTIRILSRPEQVQRLVLTDWAGFMAFNATMIQDSASQIVSGIQNLVGRILRGEVKPLEDVK</sequence>